<dbReference type="KEGG" id="vg:10971129"/>
<protein>
    <submittedName>
        <fullName evidence="1">Uncharacterized protein</fullName>
    </submittedName>
</protein>
<reference evidence="1 2" key="6">
    <citation type="journal article" date="1999" name="Virology">
        <title>Chlorella virus PBCV-1 encodes a functional homospermidine synthase.</title>
        <authorList>
            <person name="Kaiser A."/>
            <person name="Vollmert M."/>
            <person name="Tholl D."/>
            <person name="Graves M.V."/>
            <person name="Gurnon J.R."/>
            <person name="Xing W."/>
            <person name="Lisec A.D."/>
            <person name="Nickerson K.W."/>
            <person name="Van Etten J.L."/>
        </authorList>
    </citation>
    <scope>NUCLEOTIDE SEQUENCE [LARGE SCALE GENOMIC DNA]</scope>
</reference>
<reference evidence="1 2" key="1">
    <citation type="journal article" date="1995" name="Virology">
        <title>Analysis of 45 kb of DNA located at the left end of the chlorella virus PBCV-1 genome.</title>
        <authorList>
            <person name="Lu Z."/>
            <person name="Li Y."/>
            <person name="Zhang Y."/>
            <person name="Kutish G.F."/>
            <person name="Rock D.L."/>
            <person name="Van Etten J.L."/>
        </authorList>
    </citation>
    <scope>NUCLEOTIDE SEQUENCE [LARGE SCALE GENOMIC DNA]</scope>
</reference>
<organism evidence="1 2">
    <name type="scientific">Paramecium bursaria Chlorella virus 1</name>
    <name type="common">PBCV-1</name>
    <dbReference type="NCBI Taxonomy" id="10506"/>
    <lineage>
        <taxon>Viruses</taxon>
        <taxon>Varidnaviria</taxon>
        <taxon>Bamfordvirae</taxon>
        <taxon>Nucleocytoviricota</taxon>
        <taxon>Megaviricetes</taxon>
        <taxon>Algavirales</taxon>
        <taxon>Phycodnaviridae</taxon>
        <taxon>Chlorovirus</taxon>
        <taxon>Chlorovirus vanettense</taxon>
    </lineage>
</organism>
<keyword evidence="2" id="KW-1185">Reference proteome</keyword>
<dbReference type="RefSeq" id="YP_004678964.1">
    <property type="nucleotide sequence ID" value="NC_000852.5"/>
</dbReference>
<reference evidence="1 2" key="8">
    <citation type="journal article" date="2010" name="J. Virol.">
        <title>Microarray analysis of Paramecium bursaria chlorella virus 1 transcription.</title>
        <authorList>
            <person name="Yanai-Balser G.M."/>
            <person name="Duncan G.A."/>
            <person name="Eudy J.D."/>
            <person name="Wang D."/>
            <person name="Li X."/>
            <person name="Agarkova I.V."/>
            <person name="Dunigan D.D."/>
            <person name="Van Etten J.L."/>
        </authorList>
    </citation>
    <scope>NUCLEOTIDE SEQUENCE [LARGE SCALE GENOMIC DNA]</scope>
</reference>
<evidence type="ECO:0000313" key="1">
    <source>
        <dbReference type="EMBL" id="AEI70109.1"/>
    </source>
</evidence>
<gene>
    <name evidence="1" type="primary">a504aL</name>
</gene>
<dbReference type="EMBL" id="JF411744">
    <property type="protein sequence ID" value="AEI70109.1"/>
    <property type="molecule type" value="Genomic_DNA"/>
</dbReference>
<reference evidence="1 2" key="2">
    <citation type="journal article" date="1995" name="Virology">
        <title>Analysis of 43 kb of the Chlorella virus PBCV-1 330-kb genome: map positions 45 to 88.</title>
        <authorList>
            <person name="Li Y."/>
            <person name="Lu Z."/>
            <person name="Burbank D.E."/>
            <person name="Kutish G.F."/>
            <person name="Rock D.L."/>
            <person name="Van Etten J.L."/>
        </authorList>
    </citation>
    <scope>NUCLEOTIDE SEQUENCE [LARGE SCALE GENOMIC DNA]</scope>
</reference>
<name>F8TU48_PBCV1</name>
<reference evidence="1 2" key="4">
    <citation type="journal article" date="1996" name="Virology">
        <title>Analysis of 76 kb of the chlorella virus PBCV-1 330-kb genome: map positions 182 to 258.</title>
        <authorList>
            <person name="Kutish G.F."/>
            <person name="Li Y."/>
            <person name="Lu Z."/>
            <person name="Furuta M."/>
            <person name="Rock D.L."/>
            <person name="Van Etten J.L."/>
        </authorList>
    </citation>
    <scope>NUCLEOTIDE SEQUENCE [LARGE SCALE GENOMIC DNA]</scope>
</reference>
<organismHost>
    <name type="scientific">Chlorella</name>
    <dbReference type="NCBI Taxonomy" id="3071"/>
</organismHost>
<dbReference type="Proteomes" id="UP000000862">
    <property type="component" value="Segment"/>
</dbReference>
<reference evidence="1 2" key="3">
    <citation type="journal article" date="1996" name="Virology">
        <title>Analysis of 94 kb of the chlorella virus PBCV-1 330-kb genome: map positions 88 to 182.</title>
        <authorList>
            <person name="Lu Z."/>
            <person name="Li Y."/>
            <person name="Que Q."/>
            <person name="Kutish G.F."/>
            <person name="Rock D.L."/>
            <person name="Van Etten J.L."/>
        </authorList>
    </citation>
    <scope>NUCLEOTIDE SEQUENCE [LARGE SCALE GENOMIC DNA]</scope>
</reference>
<dbReference type="GeneID" id="10971129"/>
<accession>F8TU48</accession>
<reference evidence="1 2" key="5">
    <citation type="journal article" date="1997" name="Virology">
        <title>Analysis of 74 kb of DNA located at the right end of the 330-kb chlorella virus PBCV-1 genome.</title>
        <authorList>
            <person name="Li Y."/>
            <person name="Lu Z."/>
            <person name="Sun L."/>
            <person name="Ropp S."/>
            <person name="Kutish G.F."/>
            <person name="Rock D.L."/>
            <person name="Van Etten J.L."/>
        </authorList>
    </citation>
    <scope>NUCLEOTIDE SEQUENCE [LARGE SCALE GENOMIC DNA]</scope>
</reference>
<evidence type="ECO:0000313" key="2">
    <source>
        <dbReference type="Proteomes" id="UP000000862"/>
    </source>
</evidence>
<reference evidence="1 2" key="7">
    <citation type="journal article" date="2000" name="Virology">
        <title>Characterization of a beta-1,3-glucanase encoded by chlorella virus PBCV-1.</title>
        <authorList>
            <person name="Sun L."/>
            <person name="Gurnon J.R."/>
            <person name="Adams B.J."/>
            <person name="Graves M.V."/>
            <person name="Van Etten J.L."/>
        </authorList>
    </citation>
    <scope>NUCLEOTIDE SEQUENCE [LARGE SCALE GENOMIC DNA]</scope>
</reference>
<sequence length="42" mass="5014">MRKFISTSLPKHFQTEVMVYIGNSMILNFKILYDSRIDILSY</sequence>
<proteinExistence type="predicted"/>